<evidence type="ECO:0000256" key="3">
    <source>
        <dbReference type="ARBA" id="ARBA00030757"/>
    </source>
</evidence>
<name>A0ABX6P1I9_9BURK</name>
<evidence type="ECO:0000313" key="5">
    <source>
        <dbReference type="EMBL" id="QJW83969.1"/>
    </source>
</evidence>
<evidence type="ECO:0000256" key="1">
    <source>
        <dbReference type="ARBA" id="ARBA00005369"/>
    </source>
</evidence>
<accession>A0ABX6P1I9</accession>
<dbReference type="Proteomes" id="UP000500826">
    <property type="component" value="Chromosome"/>
</dbReference>
<evidence type="ECO:0000256" key="2">
    <source>
        <dbReference type="ARBA" id="ARBA00013346"/>
    </source>
</evidence>
<dbReference type="Gene3D" id="3.40.50.150">
    <property type="entry name" value="Vaccinia Virus protein VP39"/>
    <property type="match status" value="1"/>
</dbReference>
<protein>
    <recommendedName>
        <fullName evidence="2">Protein-L-isoaspartate O-methyltransferase</fullName>
    </recommendedName>
    <alternativeName>
        <fullName evidence="3">Protein L-isoaspartyl methyltransferase</fullName>
    </alternativeName>
</protein>
<sequence length="229" mass="25109">MNAPIDIERARFNMIEQQIRPRDVLDIDILALLHKVPRENFLPPAHRALAFVDMLIPLASPTEEALRSGRCMLEPKVEARLLQDLKVTPVDKVLEVGAGSGYMAALLASRAQRVISMEIDPEMARPARANLQQAGIHNAEVREGDGARGLAAEGPFDVILLSGSVAEVPAELLAQLKVGGRLGAIVGHDPVMRTTFIRRTGEASYTTEQPRDTPAPRLSNFPEPSRFHF</sequence>
<dbReference type="InterPro" id="IPR029063">
    <property type="entry name" value="SAM-dependent_MTases_sf"/>
</dbReference>
<gene>
    <name evidence="5" type="ORF">HK414_08420</name>
</gene>
<dbReference type="Pfam" id="PF01135">
    <property type="entry name" value="PCMT"/>
    <property type="match status" value="1"/>
</dbReference>
<dbReference type="PROSITE" id="PS01279">
    <property type="entry name" value="PCMT"/>
    <property type="match status" value="1"/>
</dbReference>
<dbReference type="CDD" id="cd02440">
    <property type="entry name" value="AdoMet_MTases"/>
    <property type="match status" value="1"/>
</dbReference>
<dbReference type="SUPFAM" id="SSF53335">
    <property type="entry name" value="S-adenosyl-L-methionine-dependent methyltransferases"/>
    <property type="match status" value="1"/>
</dbReference>
<evidence type="ECO:0000313" key="6">
    <source>
        <dbReference type="Proteomes" id="UP000500826"/>
    </source>
</evidence>
<organism evidence="5 6">
    <name type="scientific">Ramlibacter terrae</name>
    <dbReference type="NCBI Taxonomy" id="2732511"/>
    <lineage>
        <taxon>Bacteria</taxon>
        <taxon>Pseudomonadati</taxon>
        <taxon>Pseudomonadota</taxon>
        <taxon>Betaproteobacteria</taxon>
        <taxon>Burkholderiales</taxon>
        <taxon>Comamonadaceae</taxon>
        <taxon>Ramlibacter</taxon>
    </lineage>
</organism>
<dbReference type="PANTHER" id="PTHR11579:SF18">
    <property type="entry name" value="PROTEIN-L-ISOASPARTATE O-METHYLTRANSFERASE"/>
    <property type="match status" value="1"/>
</dbReference>
<dbReference type="EMBL" id="CP053418">
    <property type="protein sequence ID" value="QJW83969.1"/>
    <property type="molecule type" value="Genomic_DNA"/>
</dbReference>
<feature type="region of interest" description="Disordered" evidence="4">
    <location>
        <begin position="201"/>
        <end position="229"/>
    </location>
</feature>
<dbReference type="InterPro" id="IPR000682">
    <property type="entry name" value="PCMT"/>
</dbReference>
<proteinExistence type="inferred from homology"/>
<reference evidence="5 6" key="1">
    <citation type="submission" date="2020-05" db="EMBL/GenBank/DDBJ databases">
        <title>Ramlibacter rhizophilus sp. nov., isolated from rhizosphere soil of national flower Mugunghwa from South Korea.</title>
        <authorList>
            <person name="Zheng-Fei Y."/>
            <person name="Huan T."/>
        </authorList>
    </citation>
    <scope>NUCLEOTIDE SEQUENCE [LARGE SCALE GENOMIC DNA]</scope>
    <source>
        <strain evidence="5 6">H242</strain>
    </source>
</reference>
<evidence type="ECO:0000256" key="4">
    <source>
        <dbReference type="SAM" id="MobiDB-lite"/>
    </source>
</evidence>
<comment type="similarity">
    <text evidence="1">Belongs to the methyltransferase superfamily. L-isoaspartyl/D-aspartyl protein methyltransferase family.</text>
</comment>
<dbReference type="PANTHER" id="PTHR11579">
    <property type="entry name" value="PROTEIN-L-ISOASPARTATE O-METHYLTRANSFERASE"/>
    <property type="match status" value="1"/>
</dbReference>
<keyword evidence="6" id="KW-1185">Reference proteome</keyword>
<reference evidence="5 6" key="2">
    <citation type="submission" date="2020-05" db="EMBL/GenBank/DDBJ databases">
        <authorList>
            <person name="Khan S.A."/>
            <person name="Jeon C.O."/>
            <person name="Chun B.H."/>
        </authorList>
    </citation>
    <scope>NUCLEOTIDE SEQUENCE [LARGE SCALE GENOMIC DNA]</scope>
    <source>
        <strain evidence="5 6">H242</strain>
    </source>
</reference>